<feature type="compositionally biased region" description="Polar residues" evidence="4">
    <location>
        <begin position="137"/>
        <end position="151"/>
    </location>
</feature>
<feature type="non-terminal residue" evidence="5">
    <location>
        <position position="748"/>
    </location>
</feature>
<keyword evidence="2 3" id="KW-0175">Coiled coil</keyword>
<dbReference type="EMBL" id="JAAWVO010038486">
    <property type="protein sequence ID" value="MBN3318192.1"/>
    <property type="molecule type" value="Genomic_DNA"/>
</dbReference>
<accession>A0A8J7NR04</accession>
<evidence type="ECO:0000313" key="5">
    <source>
        <dbReference type="EMBL" id="MBN3318192.1"/>
    </source>
</evidence>
<feature type="non-terminal residue" evidence="5">
    <location>
        <position position="1"/>
    </location>
</feature>
<dbReference type="AlphaFoldDB" id="A0A8J7NR04"/>
<comment type="similarity">
    <text evidence="1">Belongs to the CCSER family.</text>
</comment>
<feature type="compositionally biased region" description="Low complexity" evidence="4">
    <location>
        <begin position="44"/>
        <end position="57"/>
    </location>
</feature>
<keyword evidence="6" id="KW-1185">Reference proteome</keyword>
<protein>
    <submittedName>
        <fullName evidence="5">CCSE1 protein</fullName>
    </submittedName>
</protein>
<organism evidence="5 6">
    <name type="scientific">Atractosteus spatula</name>
    <name type="common">Alligator gar</name>
    <name type="synonym">Lepisosteus spatula</name>
    <dbReference type="NCBI Taxonomy" id="7917"/>
    <lineage>
        <taxon>Eukaryota</taxon>
        <taxon>Metazoa</taxon>
        <taxon>Chordata</taxon>
        <taxon>Craniata</taxon>
        <taxon>Vertebrata</taxon>
        <taxon>Euteleostomi</taxon>
        <taxon>Actinopterygii</taxon>
        <taxon>Neopterygii</taxon>
        <taxon>Holostei</taxon>
        <taxon>Semionotiformes</taxon>
        <taxon>Lepisosteidae</taxon>
        <taxon>Atractosteus</taxon>
    </lineage>
</organism>
<dbReference type="PANTHER" id="PTHR22461:SF1">
    <property type="entry name" value="SERINE-RICH COILED-COIL DOMAIN-CONTAINING PROTEIN 1"/>
    <property type="match status" value="1"/>
</dbReference>
<name>A0A8J7NR04_ATRSP</name>
<evidence type="ECO:0000313" key="6">
    <source>
        <dbReference type="Proteomes" id="UP000736164"/>
    </source>
</evidence>
<feature type="region of interest" description="Disordered" evidence="4">
    <location>
        <begin position="1"/>
        <end position="232"/>
    </location>
</feature>
<reference evidence="5" key="1">
    <citation type="journal article" date="2021" name="Cell">
        <title>Tracing the genetic footprints of vertebrate landing in non-teleost ray-finned fishes.</title>
        <authorList>
            <person name="Bi X."/>
            <person name="Wang K."/>
            <person name="Yang L."/>
            <person name="Pan H."/>
            <person name="Jiang H."/>
            <person name="Wei Q."/>
            <person name="Fang M."/>
            <person name="Yu H."/>
            <person name="Zhu C."/>
            <person name="Cai Y."/>
            <person name="He Y."/>
            <person name="Gan X."/>
            <person name="Zeng H."/>
            <person name="Yu D."/>
            <person name="Zhu Y."/>
            <person name="Jiang H."/>
            <person name="Qiu Q."/>
            <person name="Yang H."/>
            <person name="Zhang Y.E."/>
            <person name="Wang W."/>
            <person name="Zhu M."/>
            <person name="He S."/>
            <person name="Zhang G."/>
        </authorList>
    </citation>
    <scope>NUCLEOTIDE SEQUENCE</scope>
    <source>
        <strain evidence="5">Allg_001</strain>
    </source>
</reference>
<evidence type="ECO:0000256" key="1">
    <source>
        <dbReference type="ARBA" id="ARBA00010949"/>
    </source>
</evidence>
<evidence type="ECO:0000256" key="2">
    <source>
        <dbReference type="ARBA" id="ARBA00023054"/>
    </source>
</evidence>
<dbReference type="InterPro" id="IPR029627">
    <property type="entry name" value="CCSER"/>
</dbReference>
<sequence>MGDSGPRRSTLVSRLPIFRRSASKRQGSLPSSPSSSGNANGVHTSSPSSTNSSSSSTGKRRSIFRTPSISFHSKKSGEPRLETTELGFPNGGQAPELAFPKPEESIRPKSRHSFGFVGTRSKKITRSQTEDFEKASTNRNVFINCISSGTNEGDDSGFLDDYSSRRSSKHKKQLLPKSFSSHYRLSKQGLPAYVSDPPRGNAQPPKAETPGSCPGELAESSLQSPMVSDDRTTALTPSEFVPITEDSVSEVEVLPSASPAVPSEADFSHVLTASQVFSNPVLPEEEPVQCGSEIAGAESGADVPNSEPAEERREEGAEGTQNGPVDELALVCEIADADCTEPEQMPSEQTETKLSNAVIIQEPSKVSCVKPEVKSCHPRRTHTVYMSYGQVKWNAYLHVCSSTKTLRSHQKNKLRTAATTTITVGCSISPYHDIKRMERRLRSASEGTAGGTRLHLNLKEAHYGEISTLQKQRANSSSSKLDSLDVLNNLGSCELDEDDLMLDLDFSDDQRHRFVSREDSSQSIASCLALMHSPMEASADKIPGRDVKVMESSLGSGSVRSPKEARAADSRAPASCALGGLAADGCRPREDELVGLEALPFRLMLQDCTSVKTLLLRLKRTLQESAEMSPASSTHSLPISPISEKSLPFKDAWKDDSPSLLLQLKEKDELISRLRNELEKAQSLQKHLSQRTDKSTQTEIISHDVSTNASIKVLIAIPSSTNLFTFAAISILLPNRICMQCHSSFNLT</sequence>
<proteinExistence type="inferred from homology"/>
<dbReference type="PANTHER" id="PTHR22461">
    <property type="entry name" value="SERINE-RICH COILED-COIL DOMAIN-CONTAINING PROTEIN 2-RELATED"/>
    <property type="match status" value="1"/>
</dbReference>
<evidence type="ECO:0000256" key="3">
    <source>
        <dbReference type="SAM" id="Coils"/>
    </source>
</evidence>
<feature type="coiled-coil region" evidence="3">
    <location>
        <begin position="664"/>
        <end position="691"/>
    </location>
</feature>
<dbReference type="Proteomes" id="UP000736164">
    <property type="component" value="Unassembled WGS sequence"/>
</dbReference>
<feature type="region of interest" description="Disordered" evidence="4">
    <location>
        <begin position="296"/>
        <end position="325"/>
    </location>
</feature>
<evidence type="ECO:0000256" key="4">
    <source>
        <dbReference type="SAM" id="MobiDB-lite"/>
    </source>
</evidence>
<gene>
    <name evidence="5" type="primary">Ccser1</name>
    <name evidence="5" type="ORF">GTO95_0011157</name>
</gene>
<comment type="caution">
    <text evidence="5">The sequence shown here is derived from an EMBL/GenBank/DDBJ whole genome shotgun (WGS) entry which is preliminary data.</text>
</comment>